<comment type="function">
    <text evidence="7 10">This protein binds specifically to 23S rRNA; its binding is stimulated by other ribosomal proteins, e.g., L4, L17, and L20. It is important during the early stages of 50S assembly. It makes multiple contacts with different domains of the 23S rRNA in the assembled 50S subunit and ribosome.</text>
</comment>
<accession>A0A0S4M251</accession>
<dbReference type="AlphaFoldDB" id="A0A0S4M251"/>
<dbReference type="STRING" id="1561003.Ark11_0510"/>
<evidence type="ECO:0000256" key="6">
    <source>
        <dbReference type="ARBA" id="ARBA00035207"/>
    </source>
</evidence>
<evidence type="ECO:0000256" key="4">
    <source>
        <dbReference type="ARBA" id="ARBA00022980"/>
    </source>
</evidence>
<dbReference type="InterPro" id="IPR001063">
    <property type="entry name" value="Ribosomal_uL22"/>
</dbReference>
<dbReference type="PROSITE" id="PS00464">
    <property type="entry name" value="RIBOSOMAL_L22"/>
    <property type="match status" value="1"/>
</dbReference>
<reference evidence="12" key="1">
    <citation type="submission" date="2015-11" db="EMBL/GenBank/DDBJ databases">
        <authorList>
            <person name="Seth-Smith H.M.B."/>
        </authorList>
    </citation>
    <scope>NUCLEOTIDE SEQUENCE [LARGE SCALE GENOMIC DNA]</scope>
    <source>
        <strain evidence="12">2013Ark11</strain>
    </source>
</reference>
<evidence type="ECO:0000256" key="3">
    <source>
        <dbReference type="ARBA" id="ARBA00022884"/>
    </source>
</evidence>
<gene>
    <name evidence="7 11" type="primary">rplV</name>
    <name evidence="11" type="ORF">Ark11_0510</name>
</gene>
<evidence type="ECO:0000256" key="7">
    <source>
        <dbReference type="HAMAP-Rule" id="MF_01331"/>
    </source>
</evidence>
<evidence type="ECO:0000256" key="10">
    <source>
        <dbReference type="RuleBase" id="RU004008"/>
    </source>
</evidence>
<protein>
    <recommendedName>
        <fullName evidence="6 7">Large ribosomal subunit protein uL22</fullName>
    </recommendedName>
</protein>
<comment type="subunit">
    <text evidence="7 9">Part of the 50S ribosomal subunit.</text>
</comment>
<keyword evidence="4 7" id="KW-0689">Ribosomal protein</keyword>
<dbReference type="PANTHER" id="PTHR13501:SF8">
    <property type="entry name" value="LARGE RIBOSOMAL SUBUNIT PROTEIN UL22M"/>
    <property type="match status" value="1"/>
</dbReference>
<dbReference type="GO" id="GO:0022625">
    <property type="term" value="C:cytosolic large ribosomal subunit"/>
    <property type="evidence" value="ECO:0007669"/>
    <property type="project" value="TreeGrafter"/>
</dbReference>
<dbReference type="GO" id="GO:0006412">
    <property type="term" value="P:translation"/>
    <property type="evidence" value="ECO:0007669"/>
    <property type="project" value="UniProtKB-UniRule"/>
</dbReference>
<comment type="similarity">
    <text evidence="1 7 8">Belongs to the universal ribosomal protein uL22 family.</text>
</comment>
<comment type="function">
    <text evidence="7">The globular domain of the protein is located near the polypeptide exit tunnel on the outside of the subunit, while an extended beta-hairpin is found that lines the wall of the exit tunnel in the center of the 70S ribosome.</text>
</comment>
<dbReference type="InterPro" id="IPR047867">
    <property type="entry name" value="Ribosomal_uL22_bac/org-type"/>
</dbReference>
<dbReference type="InterPro" id="IPR018260">
    <property type="entry name" value="Ribosomal_uL22_CS"/>
</dbReference>
<dbReference type="EMBL" id="LN906597">
    <property type="protein sequence ID" value="CUT17355.1"/>
    <property type="molecule type" value="Genomic_DNA"/>
</dbReference>
<dbReference type="GO" id="GO:0003735">
    <property type="term" value="F:structural constituent of ribosome"/>
    <property type="evidence" value="ECO:0007669"/>
    <property type="project" value="InterPro"/>
</dbReference>
<dbReference type="Proteomes" id="UP000198651">
    <property type="component" value="Chromosome I"/>
</dbReference>
<evidence type="ECO:0000313" key="12">
    <source>
        <dbReference type="Proteomes" id="UP000198651"/>
    </source>
</evidence>
<proteinExistence type="inferred from homology"/>
<name>A0A0S4M251_9BURK</name>
<dbReference type="RefSeq" id="WP_092342217.1">
    <property type="nucleotide sequence ID" value="NZ_FLSL01000099.1"/>
</dbReference>
<sequence>MQVKAVLKGVRLSPQKGRLVADTIRGLPVVEALRLLSFCSRRKAAQIIRAVVFSAASNAEHNQGMDLEDLLVVQIFIEKGPVLKRFSARARGRGARILKPTSHIYVFVGTVGDLEN</sequence>
<dbReference type="OrthoDB" id="9805969at2"/>
<dbReference type="GO" id="GO:0019843">
    <property type="term" value="F:rRNA binding"/>
    <property type="evidence" value="ECO:0007669"/>
    <property type="project" value="UniProtKB-UniRule"/>
</dbReference>
<evidence type="ECO:0000256" key="5">
    <source>
        <dbReference type="ARBA" id="ARBA00023274"/>
    </source>
</evidence>
<dbReference type="InterPro" id="IPR036394">
    <property type="entry name" value="Ribosomal_uL22_sf"/>
</dbReference>
<evidence type="ECO:0000313" key="11">
    <source>
        <dbReference type="EMBL" id="CUT17355.1"/>
    </source>
</evidence>
<dbReference type="InterPro" id="IPR005727">
    <property type="entry name" value="Ribosomal_uL22_bac/chlpt-type"/>
</dbReference>
<evidence type="ECO:0000256" key="8">
    <source>
        <dbReference type="RuleBase" id="RU004005"/>
    </source>
</evidence>
<evidence type="ECO:0000256" key="9">
    <source>
        <dbReference type="RuleBase" id="RU004006"/>
    </source>
</evidence>
<dbReference type="CDD" id="cd00336">
    <property type="entry name" value="Ribosomal_L22"/>
    <property type="match status" value="1"/>
</dbReference>
<keyword evidence="3 7" id="KW-0694">RNA-binding</keyword>
<dbReference type="NCBIfam" id="TIGR01044">
    <property type="entry name" value="rplV_bact"/>
    <property type="match status" value="1"/>
</dbReference>
<dbReference type="PATRIC" id="fig|1561003.3.peg.523"/>
<keyword evidence="5 7" id="KW-0687">Ribonucleoprotein</keyword>
<keyword evidence="12" id="KW-1185">Reference proteome</keyword>
<dbReference type="PANTHER" id="PTHR13501">
    <property type="entry name" value="CHLOROPLAST 50S RIBOSOMAL PROTEIN L22-RELATED"/>
    <property type="match status" value="1"/>
</dbReference>
<dbReference type="SUPFAM" id="SSF54843">
    <property type="entry name" value="Ribosomal protein L22"/>
    <property type="match status" value="1"/>
</dbReference>
<dbReference type="Pfam" id="PF00237">
    <property type="entry name" value="Ribosomal_L22"/>
    <property type="match status" value="1"/>
</dbReference>
<evidence type="ECO:0000256" key="2">
    <source>
        <dbReference type="ARBA" id="ARBA00022730"/>
    </source>
</evidence>
<evidence type="ECO:0000256" key="1">
    <source>
        <dbReference type="ARBA" id="ARBA00009451"/>
    </source>
</evidence>
<keyword evidence="2 7" id="KW-0699">rRNA-binding</keyword>
<dbReference type="Gene3D" id="3.90.470.10">
    <property type="entry name" value="Ribosomal protein L22/L17"/>
    <property type="match status" value="1"/>
</dbReference>
<dbReference type="HAMAP" id="MF_01331_B">
    <property type="entry name" value="Ribosomal_uL22_B"/>
    <property type="match status" value="1"/>
</dbReference>
<organism evidence="11 12">
    <name type="scientific">Candidatus Ichthyocystis hellenicum</name>
    <dbReference type="NCBI Taxonomy" id="1561003"/>
    <lineage>
        <taxon>Bacteria</taxon>
        <taxon>Pseudomonadati</taxon>
        <taxon>Pseudomonadota</taxon>
        <taxon>Betaproteobacteria</taxon>
        <taxon>Burkholderiales</taxon>
        <taxon>Candidatus Ichthyocystis</taxon>
    </lineage>
</organism>